<sequence>MKRKRSAHAGGRPPKRARDADQSAIATAAGIEHPVLGRLYPEVSSLRHYLLSRLPSSSKNRRRKISQLGLPPHGQDAGATRSVDLELAQLLDSTLVGVPPTANAPNREEAAEERARDIESFSQQLPAGTTASTFKPGYFLQSEIVDFVVWRLFRKSTSHKPSHLLCHGFQRSAAHGQNGINQTAHSIPGLVSYYRNTYVETVKGPLWCRLHALLGQGGDRIMMDMLLDCAIFSSVGHSGNYFQLSGVPASELKLGSILNNPQAVVAADNSTSKKPTNLVSENRKPNAITFVRSRMLYARAALNAKGGVRFGMRHIHVLNRFPDLEDPHQTVHIMRHVFPRQFGLHNVFTSKVDTRETAMSFKDYTLREKEIHQSMCRELSDNVGSEEHVLKWKSHIPKRLRGDTVALVNKLRRLNQRCSYMELLRHYCPVKVTANRHTLQLAAKLTCEGPAFILQTGVEETPTSAERNGSRSCRVSAWR</sequence>
<keyword evidence="1" id="KW-0539">Nucleus</keyword>
<dbReference type="EMBL" id="ML987207">
    <property type="protein sequence ID" value="KAF2242682.1"/>
    <property type="molecule type" value="Genomic_DNA"/>
</dbReference>
<dbReference type="GeneID" id="54572989"/>
<dbReference type="Gene3D" id="1.10.132.70">
    <property type="match status" value="1"/>
</dbReference>
<keyword evidence="1" id="KW-0779">Telomere</keyword>
<feature type="region of interest" description="Disordered" evidence="2">
    <location>
        <begin position="460"/>
        <end position="479"/>
    </location>
</feature>
<dbReference type="GO" id="GO:0000333">
    <property type="term" value="C:telomerase catalytic core complex"/>
    <property type="evidence" value="ECO:0007669"/>
    <property type="project" value="TreeGrafter"/>
</dbReference>
<comment type="catalytic activity">
    <reaction evidence="1">
        <text>DNA(n) + a 2'-deoxyribonucleoside 5'-triphosphate = DNA(n+1) + diphosphate</text>
        <dbReference type="Rhea" id="RHEA:22508"/>
        <dbReference type="Rhea" id="RHEA-COMP:17339"/>
        <dbReference type="Rhea" id="RHEA-COMP:17340"/>
        <dbReference type="ChEBI" id="CHEBI:33019"/>
        <dbReference type="ChEBI" id="CHEBI:61560"/>
        <dbReference type="ChEBI" id="CHEBI:173112"/>
        <dbReference type="EC" id="2.7.7.49"/>
    </reaction>
</comment>
<dbReference type="Proteomes" id="UP000800094">
    <property type="component" value="Unassembled WGS sequence"/>
</dbReference>
<reference evidence="3" key="1">
    <citation type="journal article" date="2020" name="Stud. Mycol.">
        <title>101 Dothideomycetes genomes: a test case for predicting lifestyles and emergence of pathogens.</title>
        <authorList>
            <person name="Haridas S."/>
            <person name="Albert R."/>
            <person name="Binder M."/>
            <person name="Bloem J."/>
            <person name="Labutti K."/>
            <person name="Salamov A."/>
            <person name="Andreopoulos B."/>
            <person name="Baker S."/>
            <person name="Barry K."/>
            <person name="Bills G."/>
            <person name="Bluhm B."/>
            <person name="Cannon C."/>
            <person name="Castanera R."/>
            <person name="Culley D."/>
            <person name="Daum C."/>
            <person name="Ezra D."/>
            <person name="Gonzalez J."/>
            <person name="Henrissat B."/>
            <person name="Kuo A."/>
            <person name="Liang C."/>
            <person name="Lipzen A."/>
            <person name="Lutzoni F."/>
            <person name="Magnuson J."/>
            <person name="Mondo S."/>
            <person name="Nolan M."/>
            <person name="Ohm R."/>
            <person name="Pangilinan J."/>
            <person name="Park H.-J."/>
            <person name="Ramirez L."/>
            <person name="Alfaro M."/>
            <person name="Sun H."/>
            <person name="Tritt A."/>
            <person name="Yoshinaga Y."/>
            <person name="Zwiers L.-H."/>
            <person name="Turgeon B."/>
            <person name="Goodwin S."/>
            <person name="Spatafora J."/>
            <person name="Crous P."/>
            <person name="Grigoriev I."/>
        </authorList>
    </citation>
    <scope>NUCLEOTIDE SEQUENCE</scope>
    <source>
        <strain evidence="3">CBS 122368</strain>
    </source>
</reference>
<gene>
    <name evidence="3" type="ORF">BU26DRAFT_130437</name>
</gene>
<comment type="similarity">
    <text evidence="1">Belongs to the reverse transcriptase family. Telomerase subfamily.</text>
</comment>
<keyword evidence="1" id="KW-0479">Metal-binding</keyword>
<proteinExistence type="inferred from homology"/>
<evidence type="ECO:0000313" key="3">
    <source>
        <dbReference type="EMBL" id="KAF2242682.1"/>
    </source>
</evidence>
<dbReference type="PANTHER" id="PTHR12066:SF0">
    <property type="entry name" value="TELOMERASE REVERSE TRANSCRIPTASE"/>
    <property type="match status" value="1"/>
</dbReference>
<keyword evidence="4" id="KW-1185">Reference proteome</keyword>
<dbReference type="GO" id="GO:0000781">
    <property type="term" value="C:chromosome, telomeric region"/>
    <property type="evidence" value="ECO:0007669"/>
    <property type="project" value="UniProtKB-SubCell"/>
</dbReference>
<comment type="function">
    <text evidence="1">Telomerase is a ribonucleoprotein enzyme essential for the replication of chromosome termini in most eukaryotes. It elongates telomeres. It is a reverse transcriptase that adds simple sequence repeats to chromosome ends by copying a template sequence within the RNA component of the enzyme.</text>
</comment>
<dbReference type="OrthoDB" id="289721at2759"/>
<dbReference type="GO" id="GO:0046872">
    <property type="term" value="F:metal ion binding"/>
    <property type="evidence" value="ECO:0007669"/>
    <property type="project" value="UniProtKB-KW"/>
</dbReference>
<organism evidence="3 4">
    <name type="scientific">Trematosphaeria pertusa</name>
    <dbReference type="NCBI Taxonomy" id="390896"/>
    <lineage>
        <taxon>Eukaryota</taxon>
        <taxon>Fungi</taxon>
        <taxon>Dikarya</taxon>
        <taxon>Ascomycota</taxon>
        <taxon>Pezizomycotina</taxon>
        <taxon>Dothideomycetes</taxon>
        <taxon>Pleosporomycetidae</taxon>
        <taxon>Pleosporales</taxon>
        <taxon>Massarineae</taxon>
        <taxon>Trematosphaeriaceae</taxon>
        <taxon>Trematosphaeria</taxon>
    </lineage>
</organism>
<dbReference type="RefSeq" id="XP_033677686.1">
    <property type="nucleotide sequence ID" value="XM_033819659.1"/>
</dbReference>
<evidence type="ECO:0000256" key="2">
    <source>
        <dbReference type="SAM" id="MobiDB-lite"/>
    </source>
</evidence>
<name>A0A6A6HY90_9PLEO</name>
<dbReference type="AlphaFoldDB" id="A0A6A6HY90"/>
<feature type="compositionally biased region" description="Polar residues" evidence="2">
    <location>
        <begin position="461"/>
        <end position="473"/>
    </location>
</feature>
<dbReference type="GO" id="GO:0042162">
    <property type="term" value="F:telomeric DNA binding"/>
    <property type="evidence" value="ECO:0007669"/>
    <property type="project" value="TreeGrafter"/>
</dbReference>
<feature type="region of interest" description="Disordered" evidence="2">
    <location>
        <begin position="1"/>
        <end position="25"/>
    </location>
</feature>
<protein>
    <recommendedName>
        <fullName evidence="1">Telomerase reverse transcriptase</fullName>
        <ecNumber evidence="1">2.7.7.49</ecNumber>
    </recommendedName>
    <alternativeName>
        <fullName evidence="1">Telomerase catalytic subunit</fullName>
    </alternativeName>
</protein>
<keyword evidence="1" id="KW-0695">RNA-directed DNA polymerase</keyword>
<keyword evidence="1" id="KW-0808">Transferase</keyword>
<keyword evidence="1" id="KW-0460">Magnesium</keyword>
<evidence type="ECO:0000256" key="1">
    <source>
        <dbReference type="RuleBase" id="RU365061"/>
    </source>
</evidence>
<evidence type="ECO:0000313" key="4">
    <source>
        <dbReference type="Proteomes" id="UP000800094"/>
    </source>
</evidence>
<keyword evidence="1" id="KW-0158">Chromosome</keyword>
<dbReference type="GO" id="GO:0007004">
    <property type="term" value="P:telomere maintenance via telomerase"/>
    <property type="evidence" value="ECO:0007669"/>
    <property type="project" value="TreeGrafter"/>
</dbReference>
<dbReference type="PANTHER" id="PTHR12066">
    <property type="entry name" value="TELOMERASE REVERSE TRANSCRIPTASE"/>
    <property type="match status" value="1"/>
</dbReference>
<dbReference type="InterPro" id="IPR003545">
    <property type="entry name" value="Telomerase_RT"/>
</dbReference>
<accession>A0A6A6HY90</accession>
<dbReference type="GO" id="GO:0003720">
    <property type="term" value="F:telomerase activity"/>
    <property type="evidence" value="ECO:0007669"/>
    <property type="project" value="InterPro"/>
</dbReference>
<dbReference type="EC" id="2.7.7.49" evidence="1"/>
<keyword evidence="1" id="KW-0548">Nucleotidyltransferase</keyword>
<comment type="subcellular location">
    <subcellularLocation>
        <location evidence="1">Nucleus</location>
    </subcellularLocation>
    <subcellularLocation>
        <location evidence="1">Chromosome</location>
        <location evidence="1">Telomere</location>
    </subcellularLocation>
</comment>
<dbReference type="GO" id="GO:0070034">
    <property type="term" value="F:telomerase RNA binding"/>
    <property type="evidence" value="ECO:0007669"/>
    <property type="project" value="TreeGrafter"/>
</dbReference>